<reference evidence="1" key="1">
    <citation type="submission" date="2020-08" db="EMBL/GenBank/DDBJ databases">
        <title>Multicomponent nature underlies the extraordinary mechanical properties of spider dragline silk.</title>
        <authorList>
            <person name="Kono N."/>
            <person name="Nakamura H."/>
            <person name="Mori M."/>
            <person name="Yoshida Y."/>
            <person name="Ohtoshi R."/>
            <person name="Malay A.D."/>
            <person name="Moran D.A.P."/>
            <person name="Tomita M."/>
            <person name="Numata K."/>
            <person name="Arakawa K."/>
        </authorList>
    </citation>
    <scope>NUCLEOTIDE SEQUENCE</scope>
</reference>
<organism evidence="1 2">
    <name type="scientific">Trichonephila inaurata madagascariensis</name>
    <dbReference type="NCBI Taxonomy" id="2747483"/>
    <lineage>
        <taxon>Eukaryota</taxon>
        <taxon>Metazoa</taxon>
        <taxon>Ecdysozoa</taxon>
        <taxon>Arthropoda</taxon>
        <taxon>Chelicerata</taxon>
        <taxon>Arachnida</taxon>
        <taxon>Araneae</taxon>
        <taxon>Araneomorphae</taxon>
        <taxon>Entelegynae</taxon>
        <taxon>Araneoidea</taxon>
        <taxon>Nephilidae</taxon>
        <taxon>Trichonephila</taxon>
        <taxon>Trichonephila inaurata</taxon>
    </lineage>
</organism>
<keyword evidence="2" id="KW-1185">Reference proteome</keyword>
<dbReference type="AlphaFoldDB" id="A0A8X6YYH4"/>
<protein>
    <submittedName>
        <fullName evidence="1">Uncharacterized protein</fullName>
    </submittedName>
</protein>
<dbReference type="Proteomes" id="UP000886998">
    <property type="component" value="Unassembled WGS sequence"/>
</dbReference>
<sequence>MVWREHRYLLTDCYFCMTSILGFSSKSKHTIRYPNIPSHNESSPIPVPLENYILQPEMVLECFKPPSGALTSAADDEQYLVDLINRQSNFITQPYLNDIIQDLKLPKNKNKLFVLRLQLWNLRN</sequence>
<accession>A0A8X6YYH4</accession>
<proteinExistence type="predicted"/>
<gene>
    <name evidence="1" type="primary">AVEN_225613_1</name>
    <name evidence="1" type="ORF">TNIN_113811</name>
</gene>
<comment type="caution">
    <text evidence="1">The sequence shown here is derived from an EMBL/GenBank/DDBJ whole genome shotgun (WGS) entry which is preliminary data.</text>
</comment>
<dbReference type="EMBL" id="BMAV01023445">
    <property type="protein sequence ID" value="GFY79172.1"/>
    <property type="molecule type" value="Genomic_DNA"/>
</dbReference>
<name>A0A8X6YYH4_9ARAC</name>
<evidence type="ECO:0000313" key="2">
    <source>
        <dbReference type="Proteomes" id="UP000886998"/>
    </source>
</evidence>
<evidence type="ECO:0000313" key="1">
    <source>
        <dbReference type="EMBL" id="GFY79172.1"/>
    </source>
</evidence>
<dbReference type="OrthoDB" id="7490920at2759"/>